<keyword evidence="1" id="KW-0472">Membrane</keyword>
<organism evidence="2 3">
    <name type="scientific">Clostridium subterminale</name>
    <dbReference type="NCBI Taxonomy" id="1550"/>
    <lineage>
        <taxon>Bacteria</taxon>
        <taxon>Bacillati</taxon>
        <taxon>Bacillota</taxon>
        <taxon>Clostridia</taxon>
        <taxon>Eubacteriales</taxon>
        <taxon>Clostridiaceae</taxon>
        <taxon>Clostridium</taxon>
    </lineage>
</organism>
<evidence type="ECO:0000313" key="3">
    <source>
        <dbReference type="Proteomes" id="UP001501047"/>
    </source>
</evidence>
<keyword evidence="3" id="KW-1185">Reference proteome</keyword>
<keyword evidence="1" id="KW-0812">Transmembrane</keyword>
<dbReference type="Proteomes" id="UP001501047">
    <property type="component" value="Unassembled WGS sequence"/>
</dbReference>
<gene>
    <name evidence="2" type="ORF">GCM10008908_21190</name>
</gene>
<feature type="transmembrane region" description="Helical" evidence="1">
    <location>
        <begin position="14"/>
        <end position="31"/>
    </location>
</feature>
<protein>
    <submittedName>
        <fullName evidence="2">Uncharacterized protein</fullName>
    </submittedName>
</protein>
<keyword evidence="1" id="KW-1133">Transmembrane helix</keyword>
<proteinExistence type="predicted"/>
<dbReference type="EMBL" id="BAAACI010000006">
    <property type="protein sequence ID" value="GAA0773268.1"/>
    <property type="molecule type" value="Genomic_DNA"/>
</dbReference>
<reference evidence="3" key="1">
    <citation type="journal article" date="2019" name="Int. J. Syst. Evol. Microbiol.">
        <title>The Global Catalogue of Microorganisms (GCM) 10K type strain sequencing project: providing services to taxonomists for standard genome sequencing and annotation.</title>
        <authorList>
            <consortium name="The Broad Institute Genomics Platform"/>
            <consortium name="The Broad Institute Genome Sequencing Center for Infectious Disease"/>
            <person name="Wu L."/>
            <person name="Ma J."/>
        </authorList>
    </citation>
    <scope>NUCLEOTIDE SEQUENCE [LARGE SCALE GENOMIC DNA]</scope>
    <source>
        <strain evidence="3">JCM 1417</strain>
    </source>
</reference>
<evidence type="ECO:0000313" key="2">
    <source>
        <dbReference type="EMBL" id="GAA0773268.1"/>
    </source>
</evidence>
<accession>A0ABP3VYX9</accession>
<feature type="transmembrane region" description="Helical" evidence="1">
    <location>
        <begin position="69"/>
        <end position="94"/>
    </location>
</feature>
<evidence type="ECO:0000256" key="1">
    <source>
        <dbReference type="SAM" id="Phobius"/>
    </source>
</evidence>
<feature type="transmembrane region" description="Helical" evidence="1">
    <location>
        <begin position="37"/>
        <end position="57"/>
    </location>
</feature>
<sequence>MSHLILQPVVKNKIIRSILLILLIISSTLAFDKLLSFKIILLSFTPFGLYILILKSIEVRDKKKFLNDVLFAVCLGCIVSSIPDILYFFMTWMAEIKTLEFLDL</sequence>
<comment type="caution">
    <text evidence="2">The sequence shown here is derived from an EMBL/GenBank/DDBJ whole genome shotgun (WGS) entry which is preliminary data.</text>
</comment>
<name>A0ABP3VYX9_CLOSU</name>